<evidence type="ECO:0000313" key="2">
    <source>
        <dbReference type="Proteomes" id="UP000179786"/>
    </source>
</evidence>
<sequence>MGHPWPFLIYREAYESVIAYKYVAVLNNYFVYISGCKSLTVAPVSNEGNDENHTAIQKSSDTVSYKALYQRSCTQNYTKTYRHKQPNALCGALCC</sequence>
<accession>A0A1S1MW43</accession>
<evidence type="ECO:0000313" key="1">
    <source>
        <dbReference type="EMBL" id="OHU91118.1"/>
    </source>
</evidence>
<keyword evidence="2" id="KW-1185">Reference proteome</keyword>
<dbReference type="EMBL" id="MKJU01000025">
    <property type="protein sequence ID" value="OHU91118.1"/>
    <property type="molecule type" value="Genomic_DNA"/>
</dbReference>
<organism evidence="1 2">
    <name type="scientific">Pseudoalteromonas amylolytica</name>
    <dbReference type="NCBI Taxonomy" id="1859457"/>
    <lineage>
        <taxon>Bacteria</taxon>
        <taxon>Pseudomonadati</taxon>
        <taxon>Pseudomonadota</taxon>
        <taxon>Gammaproteobacteria</taxon>
        <taxon>Alteromonadales</taxon>
        <taxon>Pseudoalteromonadaceae</taxon>
        <taxon>Pseudoalteromonas</taxon>
    </lineage>
</organism>
<name>A0A1S1MW43_9GAMM</name>
<dbReference type="STRING" id="1859457.BET10_09660"/>
<gene>
    <name evidence="1" type="ORF">BET10_09660</name>
</gene>
<dbReference type="Proteomes" id="UP000179786">
    <property type="component" value="Unassembled WGS sequence"/>
</dbReference>
<reference evidence="1 2" key="1">
    <citation type="submission" date="2016-09" db="EMBL/GenBank/DDBJ databases">
        <title>Pseudoalteromonas amylolytica sp. nov., isolated from the surface seawater.</title>
        <authorList>
            <person name="Wu Y.-H."/>
            <person name="Cheng H."/>
            <person name="Jin X.-B."/>
            <person name="Wang C.-S."/>
            <person name="Xu X.-W."/>
        </authorList>
    </citation>
    <scope>NUCLEOTIDE SEQUENCE [LARGE SCALE GENOMIC DNA]</scope>
    <source>
        <strain evidence="1 2">JW1</strain>
    </source>
</reference>
<dbReference type="AlphaFoldDB" id="A0A1S1MW43"/>
<proteinExistence type="predicted"/>
<comment type="caution">
    <text evidence="1">The sequence shown here is derived from an EMBL/GenBank/DDBJ whole genome shotgun (WGS) entry which is preliminary data.</text>
</comment>
<protein>
    <submittedName>
        <fullName evidence="1">Uncharacterized protein</fullName>
    </submittedName>
</protein>